<dbReference type="PANTHER" id="PTHR35771:SF3">
    <property type="entry name" value="TRANSMEMBRANE PROTEIN"/>
    <property type="match status" value="1"/>
</dbReference>
<organism evidence="1 2">
    <name type="scientific">Hibiscus sabdariffa</name>
    <name type="common">roselle</name>
    <dbReference type="NCBI Taxonomy" id="183260"/>
    <lineage>
        <taxon>Eukaryota</taxon>
        <taxon>Viridiplantae</taxon>
        <taxon>Streptophyta</taxon>
        <taxon>Embryophyta</taxon>
        <taxon>Tracheophyta</taxon>
        <taxon>Spermatophyta</taxon>
        <taxon>Magnoliopsida</taxon>
        <taxon>eudicotyledons</taxon>
        <taxon>Gunneridae</taxon>
        <taxon>Pentapetalae</taxon>
        <taxon>rosids</taxon>
        <taxon>malvids</taxon>
        <taxon>Malvales</taxon>
        <taxon>Malvaceae</taxon>
        <taxon>Malvoideae</taxon>
        <taxon>Hibiscus</taxon>
    </lineage>
</organism>
<evidence type="ECO:0000313" key="1">
    <source>
        <dbReference type="EMBL" id="KAK8498026.1"/>
    </source>
</evidence>
<comment type="caution">
    <text evidence="1">The sequence shown here is derived from an EMBL/GenBank/DDBJ whole genome shotgun (WGS) entry which is preliminary data.</text>
</comment>
<sequence length="126" mass="14193">MFDFGDEVGYRIPWLIWIQTLVLLLLIILLYCLALFVLDLPEISSSSCPDFQLGITPVLNQTTALASQDGEKQSLKGEIGRGRGRRWKKQANDKGPCHYLRLVKLAFLKCLGLDFLCSDSDTSSQR</sequence>
<dbReference type="EMBL" id="JBBPBM010000282">
    <property type="protein sequence ID" value="KAK8498026.1"/>
    <property type="molecule type" value="Genomic_DNA"/>
</dbReference>
<evidence type="ECO:0000313" key="2">
    <source>
        <dbReference type="Proteomes" id="UP001472677"/>
    </source>
</evidence>
<dbReference type="Proteomes" id="UP001472677">
    <property type="component" value="Unassembled WGS sequence"/>
</dbReference>
<proteinExistence type="predicted"/>
<reference evidence="1 2" key="1">
    <citation type="journal article" date="2024" name="G3 (Bethesda)">
        <title>Genome assembly of Hibiscus sabdariffa L. provides insights into metabolisms of medicinal natural products.</title>
        <authorList>
            <person name="Kim T."/>
        </authorList>
    </citation>
    <scope>NUCLEOTIDE SEQUENCE [LARGE SCALE GENOMIC DNA]</scope>
    <source>
        <strain evidence="1">TK-2024</strain>
        <tissue evidence="1">Old leaves</tissue>
    </source>
</reference>
<protein>
    <submittedName>
        <fullName evidence="1">Uncharacterized protein</fullName>
    </submittedName>
</protein>
<accession>A0ABR2AV42</accession>
<keyword evidence="2" id="KW-1185">Reference proteome</keyword>
<gene>
    <name evidence="1" type="ORF">V6N12_001383</name>
</gene>
<dbReference type="PANTHER" id="PTHR35771">
    <property type="entry name" value="TRANSMEMBRANE PROTEIN-RELATED"/>
    <property type="match status" value="1"/>
</dbReference>
<name>A0ABR2AV42_9ROSI</name>